<dbReference type="PANTHER" id="PTHR43140">
    <property type="entry name" value="TYPE-1 RESTRICTION ENZYME ECOKI SPECIFICITY PROTEIN"/>
    <property type="match status" value="1"/>
</dbReference>
<accession>A0A7S8MZP7</accession>
<organism evidence="6 7">
    <name type="scientific">Microbacterium schleiferi</name>
    <dbReference type="NCBI Taxonomy" id="69362"/>
    <lineage>
        <taxon>Bacteria</taxon>
        <taxon>Bacillati</taxon>
        <taxon>Actinomycetota</taxon>
        <taxon>Actinomycetes</taxon>
        <taxon>Micrococcales</taxon>
        <taxon>Microbacteriaceae</taxon>
        <taxon>Microbacterium</taxon>
    </lineage>
</organism>
<dbReference type="SUPFAM" id="SSF116734">
    <property type="entry name" value="DNA methylase specificity domain"/>
    <property type="match status" value="2"/>
</dbReference>
<dbReference type="InterPro" id="IPR051212">
    <property type="entry name" value="Type-I_RE_S_subunit"/>
</dbReference>
<evidence type="ECO:0000256" key="2">
    <source>
        <dbReference type="ARBA" id="ARBA00022747"/>
    </source>
</evidence>
<sequence length="409" mass="45473">MSSATSPRETAPEGWRPARLRDVVSFRNGADFAHVEAEEPGYPVYGSGGRFRWASAWLHDGPSVLFGRKGTIDRPIYVTGRFWTVDTMYYTVPNQRLISPKFLYYWATRLPFDYYSTGTALPSMTQSDLGSEPLLLPSIEVQQQIADYLDHETAEIDAFIADLRRLRELESERINAEVDISFRAFSDHLVPLKRLGLARESGVSVNGVAWPATGSEPGVLRTGSVSKGYFDPAENKAVLEPEERERLATPVLADSLIVNRANTPDLVGRGVYVRHAHPNLYLSDLLWRVQVGGGCTEYVGAWMASRAYAESIARIRVGASATMQKISFESFSRIGVPLPNERSRREVAIRVDELRRGRARFEADIDAAIALAKERRAALITAAVTGQIDVTSRQKPVVDSIQTAIEEAR</sequence>
<dbReference type="Proteomes" id="UP000594480">
    <property type="component" value="Chromosome"/>
</dbReference>
<evidence type="ECO:0000259" key="5">
    <source>
        <dbReference type="Pfam" id="PF01420"/>
    </source>
</evidence>
<evidence type="ECO:0000256" key="4">
    <source>
        <dbReference type="ARBA" id="ARBA00038652"/>
    </source>
</evidence>
<comment type="subunit">
    <text evidence="4">The methyltransferase is composed of M and S polypeptides.</text>
</comment>
<evidence type="ECO:0000256" key="3">
    <source>
        <dbReference type="ARBA" id="ARBA00023125"/>
    </source>
</evidence>
<name>A0A7S8MZP7_9MICO</name>
<dbReference type="AlphaFoldDB" id="A0A7S8MZP7"/>
<dbReference type="InterPro" id="IPR000055">
    <property type="entry name" value="Restrct_endonuc_typeI_TRD"/>
</dbReference>
<dbReference type="GO" id="GO:0003677">
    <property type="term" value="F:DNA binding"/>
    <property type="evidence" value="ECO:0007669"/>
    <property type="project" value="UniProtKB-KW"/>
</dbReference>
<dbReference type="PANTHER" id="PTHR43140:SF1">
    <property type="entry name" value="TYPE I RESTRICTION ENZYME ECOKI SPECIFICITY SUBUNIT"/>
    <property type="match status" value="1"/>
</dbReference>
<comment type="similarity">
    <text evidence="1">Belongs to the type-I restriction system S methylase family.</text>
</comment>
<dbReference type="Gene3D" id="3.90.220.20">
    <property type="entry name" value="DNA methylase specificity domains"/>
    <property type="match status" value="2"/>
</dbReference>
<evidence type="ECO:0000313" key="6">
    <source>
        <dbReference type="EMBL" id="QPE05703.1"/>
    </source>
</evidence>
<dbReference type="REBASE" id="456388">
    <property type="entry name" value="S.MscA321ORF6885P"/>
</dbReference>
<gene>
    <name evidence="6" type="ORF">IT882_06890</name>
</gene>
<keyword evidence="3" id="KW-0238">DNA-binding</keyword>
<dbReference type="CDD" id="cd17288">
    <property type="entry name" value="RMtype1_S_LlaAI06ORF1089P_TRD1-CR1_like"/>
    <property type="match status" value="1"/>
</dbReference>
<dbReference type="GO" id="GO:0009307">
    <property type="term" value="P:DNA restriction-modification system"/>
    <property type="evidence" value="ECO:0007669"/>
    <property type="project" value="UniProtKB-KW"/>
</dbReference>
<proteinExistence type="inferred from homology"/>
<keyword evidence="7" id="KW-1185">Reference proteome</keyword>
<dbReference type="GO" id="GO:0004519">
    <property type="term" value="F:endonuclease activity"/>
    <property type="evidence" value="ECO:0007669"/>
    <property type="project" value="UniProtKB-KW"/>
</dbReference>
<keyword evidence="6" id="KW-0540">Nuclease</keyword>
<evidence type="ECO:0000313" key="7">
    <source>
        <dbReference type="Proteomes" id="UP000594480"/>
    </source>
</evidence>
<reference evidence="6 7" key="1">
    <citation type="submission" date="2020-11" db="EMBL/GenBank/DDBJ databases">
        <title>Amino acid is mineralized and recycled by bacteria in oceanic microbiome.</title>
        <authorList>
            <person name="Zheng L.Y."/>
        </authorList>
    </citation>
    <scope>NUCLEOTIDE SEQUENCE [LARGE SCALE GENOMIC DNA]</scope>
    <source>
        <strain evidence="6 7">A32-1</strain>
    </source>
</reference>
<dbReference type="EMBL" id="CP064760">
    <property type="protein sequence ID" value="QPE05703.1"/>
    <property type="molecule type" value="Genomic_DNA"/>
</dbReference>
<keyword evidence="6" id="KW-0255">Endonuclease</keyword>
<keyword evidence="2" id="KW-0680">Restriction system</keyword>
<protein>
    <submittedName>
        <fullName evidence="6">Restriction endonuclease subunit S</fullName>
    </submittedName>
</protein>
<keyword evidence="6" id="KW-0378">Hydrolase</keyword>
<dbReference type="InterPro" id="IPR044946">
    <property type="entry name" value="Restrct_endonuc_typeI_TRD_sf"/>
</dbReference>
<dbReference type="KEGG" id="msf:IT882_06890"/>
<feature type="domain" description="Type I restriction modification DNA specificity" evidence="5">
    <location>
        <begin position="12"/>
        <end position="153"/>
    </location>
</feature>
<dbReference type="Pfam" id="PF01420">
    <property type="entry name" value="Methylase_S"/>
    <property type="match status" value="1"/>
</dbReference>
<dbReference type="RefSeq" id="WP_195693715.1">
    <property type="nucleotide sequence ID" value="NZ_CP064760.1"/>
</dbReference>
<evidence type="ECO:0000256" key="1">
    <source>
        <dbReference type="ARBA" id="ARBA00010923"/>
    </source>
</evidence>